<sequence>MKDKLYDGKTPIPSEGTLECDLDFVTFRSRSKKFNFPYSDILSLEKLGKEYRMEIRNPTDKFVGFMLVFHSEEVYKTILANQSTRKGSGIFSLWLNSTFVVKIAVLLVTAVVAFFIYSKVTSYAYVLVPLGYDKEQSKIMSGWLRDYLPECKSPSLNSAVKKISSKLKEKDDPFEYDIIIVDKEVFNAFAMPGGTIVLFTDLISKTDSPEELAGVMAHEMAHIHKRHGVRRQIRSAANVVLLSMGIGAGFEGVDTLENMDTLYEVIGVAVFDQKFSREYESEADEIALDKLKNSKIGASGFLSFFERLKEEYETPAEGEEDKTKIPDFMSSHPSTDDRIQNVKNAISLPGYPKGGLGIGRKEWNRIKNLCDPSTPPKQLKMEIFD</sequence>
<keyword evidence="3 6" id="KW-0378">Hydrolase</keyword>
<reference evidence="9 10" key="1">
    <citation type="submission" date="2017-07" db="EMBL/GenBank/DDBJ databases">
        <title>Leptospira spp. isolated from tropical soils.</title>
        <authorList>
            <person name="Thibeaux R."/>
            <person name="Iraola G."/>
            <person name="Ferres I."/>
            <person name="Bierque E."/>
            <person name="Girault D."/>
            <person name="Soupe-Gilbert M.-E."/>
            <person name="Picardeau M."/>
            <person name="Goarant C."/>
        </authorList>
    </citation>
    <scope>NUCLEOTIDE SEQUENCE [LARGE SCALE GENOMIC DNA]</scope>
    <source>
        <strain evidence="9 10">FH2-C-A2</strain>
    </source>
</reference>
<dbReference type="InterPro" id="IPR051156">
    <property type="entry name" value="Mito/Outer_Membr_Metalloprot"/>
</dbReference>
<keyword evidence="7" id="KW-0812">Transmembrane</keyword>
<keyword evidence="2" id="KW-0479">Metal-binding</keyword>
<keyword evidence="4 6" id="KW-0862">Zinc</keyword>
<evidence type="ECO:0000256" key="3">
    <source>
        <dbReference type="ARBA" id="ARBA00022801"/>
    </source>
</evidence>
<accession>A0A2M9ZE60</accession>
<organism evidence="9 10">
    <name type="scientific">Leptospira wolffii</name>
    <dbReference type="NCBI Taxonomy" id="409998"/>
    <lineage>
        <taxon>Bacteria</taxon>
        <taxon>Pseudomonadati</taxon>
        <taxon>Spirochaetota</taxon>
        <taxon>Spirochaetia</taxon>
        <taxon>Leptospirales</taxon>
        <taxon>Leptospiraceae</taxon>
        <taxon>Leptospira</taxon>
    </lineage>
</organism>
<evidence type="ECO:0000256" key="6">
    <source>
        <dbReference type="RuleBase" id="RU003983"/>
    </source>
</evidence>
<evidence type="ECO:0000256" key="2">
    <source>
        <dbReference type="ARBA" id="ARBA00022723"/>
    </source>
</evidence>
<keyword evidence="7" id="KW-0472">Membrane</keyword>
<dbReference type="Gene3D" id="3.30.2010.10">
    <property type="entry name" value="Metalloproteases ('zincins'), catalytic domain"/>
    <property type="match status" value="1"/>
</dbReference>
<name>A0A2M9ZE60_9LEPT</name>
<dbReference type="GO" id="GO:0004222">
    <property type="term" value="F:metalloendopeptidase activity"/>
    <property type="evidence" value="ECO:0007669"/>
    <property type="project" value="InterPro"/>
</dbReference>
<comment type="caution">
    <text evidence="9">The sequence shown here is derived from an EMBL/GenBank/DDBJ whole genome shotgun (WGS) entry which is preliminary data.</text>
</comment>
<dbReference type="PANTHER" id="PTHR22726">
    <property type="entry name" value="METALLOENDOPEPTIDASE OMA1"/>
    <property type="match status" value="1"/>
</dbReference>
<protein>
    <submittedName>
        <fullName evidence="9">Peptidase</fullName>
    </submittedName>
</protein>
<evidence type="ECO:0000256" key="5">
    <source>
        <dbReference type="ARBA" id="ARBA00023049"/>
    </source>
</evidence>
<evidence type="ECO:0000313" key="9">
    <source>
        <dbReference type="EMBL" id="PJZ66642.1"/>
    </source>
</evidence>
<dbReference type="CDD" id="cd07332">
    <property type="entry name" value="M48C_Oma1_like"/>
    <property type="match status" value="1"/>
</dbReference>
<evidence type="ECO:0000256" key="4">
    <source>
        <dbReference type="ARBA" id="ARBA00022833"/>
    </source>
</evidence>
<keyword evidence="7" id="KW-1133">Transmembrane helix</keyword>
<dbReference type="GO" id="GO:0046872">
    <property type="term" value="F:metal ion binding"/>
    <property type="evidence" value="ECO:0007669"/>
    <property type="project" value="UniProtKB-KW"/>
</dbReference>
<feature type="domain" description="Peptidase M48" evidence="8">
    <location>
        <begin position="153"/>
        <end position="344"/>
    </location>
</feature>
<feature type="transmembrane region" description="Helical" evidence="7">
    <location>
        <begin position="93"/>
        <end position="117"/>
    </location>
</feature>
<dbReference type="GO" id="GO:0016020">
    <property type="term" value="C:membrane"/>
    <property type="evidence" value="ECO:0007669"/>
    <property type="project" value="TreeGrafter"/>
</dbReference>
<gene>
    <name evidence="9" type="ORF">CH371_00570</name>
</gene>
<dbReference type="PANTHER" id="PTHR22726:SF1">
    <property type="entry name" value="METALLOENDOPEPTIDASE OMA1, MITOCHONDRIAL"/>
    <property type="match status" value="1"/>
</dbReference>
<dbReference type="EMBL" id="NPDT01000001">
    <property type="protein sequence ID" value="PJZ66642.1"/>
    <property type="molecule type" value="Genomic_DNA"/>
</dbReference>
<dbReference type="Proteomes" id="UP000231912">
    <property type="component" value="Unassembled WGS sequence"/>
</dbReference>
<evidence type="ECO:0000259" key="8">
    <source>
        <dbReference type="Pfam" id="PF01435"/>
    </source>
</evidence>
<evidence type="ECO:0000313" key="10">
    <source>
        <dbReference type="Proteomes" id="UP000231912"/>
    </source>
</evidence>
<comment type="similarity">
    <text evidence="6">Belongs to the peptidase M48 family.</text>
</comment>
<dbReference type="RefSeq" id="WP_100757263.1">
    <property type="nucleotide sequence ID" value="NZ_NPDT01000001.1"/>
</dbReference>
<dbReference type="InterPro" id="IPR001915">
    <property type="entry name" value="Peptidase_M48"/>
</dbReference>
<keyword evidence="5 6" id="KW-0482">Metalloprotease</keyword>
<comment type="cofactor">
    <cofactor evidence="6">
        <name>Zn(2+)</name>
        <dbReference type="ChEBI" id="CHEBI:29105"/>
    </cofactor>
    <text evidence="6">Binds 1 zinc ion per subunit.</text>
</comment>
<dbReference type="GO" id="GO:0051603">
    <property type="term" value="P:proteolysis involved in protein catabolic process"/>
    <property type="evidence" value="ECO:0007669"/>
    <property type="project" value="TreeGrafter"/>
</dbReference>
<evidence type="ECO:0000256" key="7">
    <source>
        <dbReference type="SAM" id="Phobius"/>
    </source>
</evidence>
<dbReference type="Pfam" id="PF01435">
    <property type="entry name" value="Peptidase_M48"/>
    <property type="match status" value="1"/>
</dbReference>
<proteinExistence type="inferred from homology"/>
<dbReference type="AlphaFoldDB" id="A0A2M9ZE60"/>
<evidence type="ECO:0000256" key="1">
    <source>
        <dbReference type="ARBA" id="ARBA00022670"/>
    </source>
</evidence>
<keyword evidence="1 6" id="KW-0645">Protease</keyword>